<keyword evidence="9" id="KW-1185">Reference proteome</keyword>
<evidence type="ECO:0000256" key="3">
    <source>
        <dbReference type="ARBA" id="ARBA00022676"/>
    </source>
</evidence>
<organism evidence="8 9">
    <name type="scientific">Jatropha curcas</name>
    <name type="common">Barbados nut</name>
    <dbReference type="NCBI Taxonomy" id="180498"/>
    <lineage>
        <taxon>Eukaryota</taxon>
        <taxon>Viridiplantae</taxon>
        <taxon>Streptophyta</taxon>
        <taxon>Embryophyta</taxon>
        <taxon>Tracheophyta</taxon>
        <taxon>Spermatophyta</taxon>
        <taxon>Magnoliopsida</taxon>
        <taxon>eudicotyledons</taxon>
        <taxon>Gunneridae</taxon>
        <taxon>Pentapetalae</taxon>
        <taxon>rosids</taxon>
        <taxon>fabids</taxon>
        <taxon>Malpighiales</taxon>
        <taxon>Euphorbiaceae</taxon>
        <taxon>Crotonoideae</taxon>
        <taxon>Jatropheae</taxon>
        <taxon>Jatropha</taxon>
    </lineage>
</organism>
<evidence type="ECO:0000256" key="7">
    <source>
        <dbReference type="RuleBase" id="RU362057"/>
    </source>
</evidence>
<evidence type="ECO:0000313" key="9">
    <source>
        <dbReference type="Proteomes" id="UP000027138"/>
    </source>
</evidence>
<dbReference type="AlphaFoldDB" id="A0A067K8X9"/>
<evidence type="ECO:0000313" key="8">
    <source>
        <dbReference type="EMBL" id="KDP32582.1"/>
    </source>
</evidence>
<dbReference type="Proteomes" id="UP000027138">
    <property type="component" value="Unassembled WGS sequence"/>
</dbReference>
<proteinExistence type="inferred from homology"/>
<name>A0A067K8X9_JATCU</name>
<evidence type="ECO:0000256" key="1">
    <source>
        <dbReference type="ARBA" id="ARBA00004935"/>
    </source>
</evidence>
<dbReference type="Gene3D" id="3.40.50.2000">
    <property type="entry name" value="Glycogen Phosphorylase B"/>
    <property type="match status" value="2"/>
</dbReference>
<accession>A0A067K8X9</accession>
<dbReference type="PANTHER" id="PTHR11926">
    <property type="entry name" value="GLUCOSYL/GLUCURONOSYL TRANSFERASES"/>
    <property type="match status" value="1"/>
</dbReference>
<dbReference type="FunFam" id="3.40.50.2000:FF:000167">
    <property type="entry name" value="Glycosyltransferase"/>
    <property type="match status" value="1"/>
</dbReference>
<dbReference type="CDD" id="cd03784">
    <property type="entry name" value="GT1_Gtf-like"/>
    <property type="match status" value="1"/>
</dbReference>
<dbReference type="InterPro" id="IPR035595">
    <property type="entry name" value="UDP_glycos_trans_CS"/>
</dbReference>
<dbReference type="EMBL" id="KK914578">
    <property type="protein sequence ID" value="KDP32582.1"/>
    <property type="molecule type" value="Genomic_DNA"/>
</dbReference>
<dbReference type="FunFam" id="3.40.50.2000:FF:000019">
    <property type="entry name" value="Glycosyltransferase"/>
    <property type="match status" value="1"/>
</dbReference>
<sequence>MLQPHFLLVTFPTQGHINPALQFAKRLIRIGVEVTLATSAYAKRRMTKTSFPKGLSLTTFSDGYDDGYKGSDSDAHDKYMSEIRLRGSETLSDLIITSANEGKPVTCLVYTLLLPWAAEVARAHHLPCALLWIQPATVLDIYYYYLNGYEDMFSKCSDPLYRVELPGLEPLTSRDLPSFLVPSNAYAFVLSLFAEQLEMLNKETNPKILVNTFDALEHRALKVIDKFNMIGIGPLLPSAILDGNDPSDTCFGADLFQNSKTSYKEWLNSQPKSSVVYVSFGSICILSKKQTEEIARGLLKSNRPFLWVIREDPNKKQEEEDGDISCRKELEEKGMIVPWCDQVEVLSNQSLGCFISHCGWNSTLESLVSGVPVVAFPQWTDQGTNAKLIEDDWEIGVRVVPNEEGIVEGEEITRCLDLVMGDGEKGKDVRKNAKKWKDLAREAVKESGSSDKNLKAFVDEVLS</sequence>
<dbReference type="PROSITE" id="PS00375">
    <property type="entry name" value="UDPGT"/>
    <property type="match status" value="1"/>
</dbReference>
<keyword evidence="3 6" id="KW-0328">Glycosyltransferase</keyword>
<evidence type="ECO:0000256" key="6">
    <source>
        <dbReference type="RuleBase" id="RU003718"/>
    </source>
</evidence>
<dbReference type="GO" id="GO:0047213">
    <property type="term" value="F:anthocyanidin 3-O-glucosyltransferase activity"/>
    <property type="evidence" value="ECO:0007669"/>
    <property type="project" value="UniProtKB-EC"/>
</dbReference>
<evidence type="ECO:0000256" key="2">
    <source>
        <dbReference type="ARBA" id="ARBA00009995"/>
    </source>
</evidence>
<reference evidence="8 9" key="1">
    <citation type="journal article" date="2014" name="PLoS ONE">
        <title>Global Analysis of Gene Expression Profiles in Physic Nut (Jatropha curcas L.) Seedlings Exposed to Salt Stress.</title>
        <authorList>
            <person name="Zhang L."/>
            <person name="Zhang C."/>
            <person name="Wu P."/>
            <person name="Chen Y."/>
            <person name="Li M."/>
            <person name="Jiang H."/>
            <person name="Wu G."/>
        </authorList>
    </citation>
    <scope>NUCLEOTIDE SEQUENCE [LARGE SCALE GENOMIC DNA]</scope>
    <source>
        <strain evidence="9">cv. GZQX0401</strain>
        <tissue evidence="8">Young leaves</tissue>
    </source>
</reference>
<dbReference type="GO" id="GO:0009718">
    <property type="term" value="P:anthocyanin-containing compound biosynthetic process"/>
    <property type="evidence" value="ECO:0007669"/>
    <property type="project" value="UniProtKB-UniPathway"/>
</dbReference>
<protein>
    <recommendedName>
        <fullName evidence="7">Glycosyltransferase</fullName>
        <ecNumber evidence="7">2.4.1.-</ecNumber>
    </recommendedName>
</protein>
<comment type="pathway">
    <text evidence="1">Pigment biosynthesis; anthocyanin biosynthesis.</text>
</comment>
<dbReference type="OrthoDB" id="5835829at2759"/>
<dbReference type="UniPathway" id="UPA00009"/>
<dbReference type="SUPFAM" id="SSF53756">
    <property type="entry name" value="UDP-Glycosyltransferase/glycogen phosphorylase"/>
    <property type="match status" value="1"/>
</dbReference>
<dbReference type="GO" id="GO:0080043">
    <property type="term" value="F:quercetin 3-O-glucosyltransferase activity"/>
    <property type="evidence" value="ECO:0007669"/>
    <property type="project" value="TreeGrafter"/>
</dbReference>
<gene>
    <name evidence="8" type="ORF">JCGZ_13132</name>
</gene>
<keyword evidence="4 6" id="KW-0808">Transferase</keyword>
<evidence type="ECO:0000256" key="4">
    <source>
        <dbReference type="ARBA" id="ARBA00022679"/>
    </source>
</evidence>
<evidence type="ECO:0000256" key="5">
    <source>
        <dbReference type="ARBA" id="ARBA00047606"/>
    </source>
</evidence>
<dbReference type="KEGG" id="jcu:105639109"/>
<dbReference type="GO" id="GO:0080044">
    <property type="term" value="F:quercetin 7-O-glucosyltransferase activity"/>
    <property type="evidence" value="ECO:0007669"/>
    <property type="project" value="TreeGrafter"/>
</dbReference>
<dbReference type="EC" id="2.4.1.-" evidence="7"/>
<comment type="similarity">
    <text evidence="2 6">Belongs to the UDP-glycosyltransferase family.</text>
</comment>
<comment type="catalytic activity">
    <reaction evidence="5">
        <text>an anthocyanidin + UDP-alpha-D-glucose + H(+) = an anthocyanidin 3-O-beta-D-glucoside + UDP</text>
        <dbReference type="Rhea" id="RHEA:20093"/>
        <dbReference type="ChEBI" id="CHEBI:15378"/>
        <dbReference type="ChEBI" id="CHEBI:16307"/>
        <dbReference type="ChEBI" id="CHEBI:58223"/>
        <dbReference type="ChEBI" id="CHEBI:58885"/>
        <dbReference type="ChEBI" id="CHEBI:143576"/>
        <dbReference type="EC" id="2.4.1.115"/>
    </reaction>
</comment>
<dbReference type="Pfam" id="PF00201">
    <property type="entry name" value="UDPGT"/>
    <property type="match status" value="1"/>
</dbReference>
<dbReference type="InterPro" id="IPR002213">
    <property type="entry name" value="UDP_glucos_trans"/>
</dbReference>
<dbReference type="PANTHER" id="PTHR11926:SF870">
    <property type="entry name" value="UDP-GLYCOSYLTRANSFERASE 75B1"/>
    <property type="match status" value="1"/>
</dbReference>